<comment type="caution">
    <text evidence="5">The sequence shown here is derived from an EMBL/GenBank/DDBJ whole genome shotgun (WGS) entry which is preliminary data.</text>
</comment>
<dbReference type="Pfam" id="PF11738">
    <property type="entry name" value="DUF3298"/>
    <property type="match status" value="1"/>
</dbReference>
<evidence type="ECO:0000313" key="6">
    <source>
        <dbReference type="Proteomes" id="UP000028123"/>
    </source>
</evidence>
<feature type="domain" description="Deacetylase PdaC" evidence="4">
    <location>
        <begin position="60"/>
        <end position="159"/>
    </location>
</feature>
<keyword evidence="1" id="KW-0732">Signal</keyword>
<feature type="domain" description="DUF3298" evidence="3">
    <location>
        <begin position="179"/>
        <end position="248"/>
    </location>
</feature>
<evidence type="ECO:0000259" key="4">
    <source>
        <dbReference type="Pfam" id="PF13739"/>
    </source>
</evidence>
<sequence>MKTPFKLLTLSIAGACLLTAGIPGSRVSAESSSASVPVQAVPVSAAVQQGAVKVSAKAVQEKTDLYSADLSIPVIEGLKDKKYQDELNDILERHAMKDLELLKKQAENDAAEAKKADFEFRPYEVTVKYEVKAGGGAADADMFSIEVTTYVYTGGAHGLPRTDTYNVLNQDAAKRIELKDLFGADYKQTIDKHIKDEIAKHPDDYFKDGFEGIADTQSFYIHQGSAVIVFAPYEIAPYAAGMPEFTIPLPNQAPTPGTEAGSQPQKLVVNGTELSTVDAAVYADAKGTVTVPLRSVAEALGYELKWNAEQQAVELQKGAQWTIVRTGKDEYVINKMAPVSLGTAPAINSEGKMYVPLAFFSDILKADVKSEAGTITIR</sequence>
<dbReference type="RefSeq" id="WP_036688038.1">
    <property type="nucleotide sequence ID" value="NZ_JNVM01000021.1"/>
</dbReference>
<keyword evidence="6" id="KW-1185">Reference proteome</keyword>
<dbReference type="eggNOG" id="COG0860">
    <property type="taxonomic scope" value="Bacteria"/>
</dbReference>
<accession>A0A081NYL2</accession>
<dbReference type="InterPro" id="IPR037126">
    <property type="entry name" value="PdaC/RsiV-like_sf"/>
</dbReference>
<dbReference type="Pfam" id="PF07833">
    <property type="entry name" value="Cu_amine_oxidN1"/>
    <property type="match status" value="1"/>
</dbReference>
<dbReference type="EMBL" id="JNVM01000021">
    <property type="protein sequence ID" value="KEQ23535.1"/>
    <property type="molecule type" value="Genomic_DNA"/>
</dbReference>
<dbReference type="InterPro" id="IPR021729">
    <property type="entry name" value="DUF3298"/>
</dbReference>
<gene>
    <name evidence="5" type="ORF">ET33_15505</name>
</gene>
<evidence type="ECO:0000259" key="3">
    <source>
        <dbReference type="Pfam" id="PF11738"/>
    </source>
</evidence>
<name>A0A081NYL2_9BACL</name>
<dbReference type="Gene3D" id="3.30.565.40">
    <property type="entry name" value="Fervidobacterium nodosum Rt17-B1 like"/>
    <property type="match status" value="1"/>
</dbReference>
<protein>
    <submittedName>
        <fullName evidence="5">Copper amine oxidase</fullName>
    </submittedName>
</protein>
<dbReference type="Gene3D" id="3.90.640.20">
    <property type="entry name" value="Heat-shock cognate protein, ATPase"/>
    <property type="match status" value="1"/>
</dbReference>
<proteinExistence type="predicted"/>
<evidence type="ECO:0000256" key="1">
    <source>
        <dbReference type="SAM" id="SignalP"/>
    </source>
</evidence>
<feature type="chain" id="PRO_5038991316" evidence="1">
    <location>
        <begin position="21"/>
        <end position="378"/>
    </location>
</feature>
<organism evidence="5 6">
    <name type="scientific">Paenibacillus tyrfis</name>
    <dbReference type="NCBI Taxonomy" id="1501230"/>
    <lineage>
        <taxon>Bacteria</taxon>
        <taxon>Bacillati</taxon>
        <taxon>Bacillota</taxon>
        <taxon>Bacilli</taxon>
        <taxon>Bacillales</taxon>
        <taxon>Paenibacillaceae</taxon>
        <taxon>Paenibacillus</taxon>
    </lineage>
</organism>
<dbReference type="Proteomes" id="UP000028123">
    <property type="component" value="Unassembled WGS sequence"/>
</dbReference>
<dbReference type="Pfam" id="PF13739">
    <property type="entry name" value="PdaC"/>
    <property type="match status" value="1"/>
</dbReference>
<dbReference type="OrthoDB" id="5637at2"/>
<dbReference type="AlphaFoldDB" id="A0A081NYL2"/>
<feature type="signal peptide" evidence="1">
    <location>
        <begin position="1"/>
        <end position="20"/>
    </location>
</feature>
<dbReference type="Gene3D" id="3.30.457.10">
    <property type="entry name" value="Copper amine oxidase-like, N-terminal domain"/>
    <property type="match status" value="1"/>
</dbReference>
<dbReference type="InterPro" id="IPR036582">
    <property type="entry name" value="Mao_N_sf"/>
</dbReference>
<dbReference type="InterPro" id="IPR025303">
    <property type="entry name" value="PdaC"/>
</dbReference>
<evidence type="ECO:0000259" key="2">
    <source>
        <dbReference type="Pfam" id="PF07833"/>
    </source>
</evidence>
<dbReference type="InterPro" id="IPR012854">
    <property type="entry name" value="Cu_amine_oxidase-like_N"/>
</dbReference>
<dbReference type="SUPFAM" id="SSF55383">
    <property type="entry name" value="Copper amine oxidase, domain N"/>
    <property type="match status" value="1"/>
</dbReference>
<dbReference type="eggNOG" id="COG5513">
    <property type="taxonomic scope" value="Bacteria"/>
</dbReference>
<feature type="domain" description="Copper amine oxidase-like N-terminal" evidence="2">
    <location>
        <begin position="268"/>
        <end position="377"/>
    </location>
</feature>
<reference evidence="5 6" key="1">
    <citation type="submission" date="2014-06" db="EMBL/GenBank/DDBJ databases">
        <title>Draft genome sequence of Paenibacillus sp. MSt1.</title>
        <authorList>
            <person name="Aw Y.K."/>
            <person name="Ong K.S."/>
            <person name="Gan H.M."/>
            <person name="Lee S.M."/>
        </authorList>
    </citation>
    <scope>NUCLEOTIDE SEQUENCE [LARGE SCALE GENOMIC DNA]</scope>
    <source>
        <strain evidence="5 6">MSt1</strain>
    </source>
</reference>
<evidence type="ECO:0000313" key="5">
    <source>
        <dbReference type="EMBL" id="KEQ23535.1"/>
    </source>
</evidence>